<gene>
    <name evidence="2" type="ORF">GCM10010140_16590</name>
</gene>
<evidence type="ECO:0000256" key="1">
    <source>
        <dbReference type="SAM" id="MobiDB-lite"/>
    </source>
</evidence>
<feature type="compositionally biased region" description="Basic and acidic residues" evidence="1">
    <location>
        <begin position="33"/>
        <end position="42"/>
    </location>
</feature>
<feature type="compositionally biased region" description="Gly residues" evidence="1">
    <location>
        <begin position="47"/>
        <end position="62"/>
    </location>
</feature>
<feature type="region of interest" description="Disordered" evidence="1">
    <location>
        <begin position="1"/>
        <end position="114"/>
    </location>
</feature>
<reference evidence="3" key="1">
    <citation type="journal article" date="2019" name="Int. J. Syst. Evol. Microbiol.">
        <title>The Global Catalogue of Microorganisms (GCM) 10K type strain sequencing project: providing services to taxonomists for standard genome sequencing and annotation.</title>
        <authorList>
            <consortium name="The Broad Institute Genomics Platform"/>
            <consortium name="The Broad Institute Genome Sequencing Center for Infectious Disease"/>
            <person name="Wu L."/>
            <person name="Ma J."/>
        </authorList>
    </citation>
    <scope>NUCLEOTIDE SEQUENCE [LARGE SCALE GENOMIC DNA]</scope>
    <source>
        <strain evidence="3">JCM 3115</strain>
    </source>
</reference>
<organism evidence="2 3">
    <name type="scientific">Streptosporangium pseudovulgare</name>
    <dbReference type="NCBI Taxonomy" id="35765"/>
    <lineage>
        <taxon>Bacteria</taxon>
        <taxon>Bacillati</taxon>
        <taxon>Actinomycetota</taxon>
        <taxon>Actinomycetes</taxon>
        <taxon>Streptosporangiales</taxon>
        <taxon>Streptosporangiaceae</taxon>
        <taxon>Streptosporangium</taxon>
    </lineage>
</organism>
<comment type="caution">
    <text evidence="2">The sequence shown here is derived from an EMBL/GenBank/DDBJ whole genome shotgun (WGS) entry which is preliminary data.</text>
</comment>
<protein>
    <submittedName>
        <fullName evidence="2">Uncharacterized protein</fullName>
    </submittedName>
</protein>
<dbReference type="RefSeq" id="WP_189246164.1">
    <property type="nucleotide sequence ID" value="NZ_BMQJ01000003.1"/>
</dbReference>
<name>A0ABQ2QP16_9ACTN</name>
<keyword evidence="3" id="KW-1185">Reference proteome</keyword>
<feature type="compositionally biased region" description="Basic and acidic residues" evidence="1">
    <location>
        <begin position="1"/>
        <end position="23"/>
    </location>
</feature>
<proteinExistence type="predicted"/>
<evidence type="ECO:0000313" key="2">
    <source>
        <dbReference type="EMBL" id="GGP87848.1"/>
    </source>
</evidence>
<dbReference type="Proteomes" id="UP000611554">
    <property type="component" value="Unassembled WGS sequence"/>
</dbReference>
<evidence type="ECO:0000313" key="3">
    <source>
        <dbReference type="Proteomes" id="UP000611554"/>
    </source>
</evidence>
<sequence>MSEQDDRRERLEKIAHEHVEHLAGETALGHTDPAARGERVTEETPGTTGGGEGQVQGIGDMAGTGARAPLGDQSTEGEAAREAIGAEPGESGEVEDRSTGEASREEVTGDQGGG</sequence>
<accession>A0ABQ2QP16</accession>
<dbReference type="EMBL" id="BMQJ01000003">
    <property type="protein sequence ID" value="GGP87848.1"/>
    <property type="molecule type" value="Genomic_DNA"/>
</dbReference>
<feature type="compositionally biased region" description="Basic and acidic residues" evidence="1">
    <location>
        <begin position="94"/>
        <end position="107"/>
    </location>
</feature>